<evidence type="ECO:0000256" key="2">
    <source>
        <dbReference type="ARBA" id="ARBA00004496"/>
    </source>
</evidence>
<dbReference type="STRING" id="101127.A0A1X2G2F6"/>
<evidence type="ECO:0000256" key="5">
    <source>
        <dbReference type="SAM" id="Coils"/>
    </source>
</evidence>
<feature type="domain" description="Telomerase activating protein Est1-like N-terminal" evidence="8">
    <location>
        <begin position="124"/>
        <end position="226"/>
    </location>
</feature>
<feature type="coiled-coil region" evidence="5">
    <location>
        <begin position="46"/>
        <end position="73"/>
    </location>
</feature>
<evidence type="ECO:0000313" key="11">
    <source>
        <dbReference type="Proteomes" id="UP000242146"/>
    </source>
</evidence>
<dbReference type="InterPro" id="IPR002716">
    <property type="entry name" value="PIN_dom"/>
</dbReference>
<dbReference type="OrthoDB" id="69928at2759"/>
<dbReference type="PANTHER" id="PTHR15696:SF0">
    <property type="entry name" value="TELOMERASE-BINDING PROTEIN EST1A"/>
    <property type="match status" value="1"/>
</dbReference>
<dbReference type="AlphaFoldDB" id="A0A1X2G2F6"/>
<evidence type="ECO:0000256" key="6">
    <source>
        <dbReference type="SAM" id="MobiDB-lite"/>
    </source>
</evidence>
<dbReference type="GO" id="GO:0042162">
    <property type="term" value="F:telomeric DNA binding"/>
    <property type="evidence" value="ECO:0007669"/>
    <property type="project" value="TreeGrafter"/>
</dbReference>
<keyword evidence="4" id="KW-0539">Nucleus</keyword>
<name>A0A1X2G2F6_9FUNG</name>
<sequence>MQPSTSSPPPADITKQRQRKRNRRRRRRNPNTNPTAPTAPVASLDVKDLVRDAHALEKQLQELQAQLSINLANIPKDQGRRANAIALQQVHATNDEMSFVRATLETLYQGLLASDSLYAVSQHIDDKLWRLIIYPRVEEYRQRLRKTSPKDPSFTSLLQEYHHRIDESFKYYRELNHRIKASFHVDTKTIGIDLFRQAGHQTEEDHVARLLQSNYLCMGDLARYRASIPRDGAAANDWAVSKASYQKAADVYRANGKPYSQLALISASVGSVIDVVCYYCMSMATKHPSNVGRDNLRSFYGKIRFASTGLPLTTWKPLQYVSHFVDAFLQMHQSIFFNHSDSYPAFSNGLSTAMTMAMTSLDKHDPLFQILRSTLTRSITILIISIWYMEELIRDKHNFSRRSEFQQLQMSLLAYGFQLLTDLGSTTINTEVDSKRSWVRMLAHNTVLPSLAIWCSYLSSNLDILAQYCRGSDGRTALTRDDGKRKLTRSIQTFCSFLIGHPTFAQPLDAILPSQYPLSEDVLLLGQMPLAPFHLTVDFFKESGHQVDDPTSIVARQQVRWGRIRDLVRKMSETSSFSFVQYNAVDQSYTVVDENAKRQQQGRFMKALAAQRLMEQVSMLEKDVDRLTVTPQVDQILTVVVDVTAFLDDLRKIKKWANLVLNTQQRTQTAILQVIVPLEVIDVLDEFKNGHARMNVRARESIRYLDQQLRDAKAIAEPPTHSYLRTQKMDETLGAWETVAPFWIGEHSRGSLSVEEADSEADSEDNQDQDVTDSCTDQDTNDQASSATDDLDSCDDDSSSSDTDLFRRRYADEEDMTDEASSDEEDDDLSDDDATSTASNTSAETDDDDAASTASNISAKIGVPSLSWQDVPKKHQAILNCLLYQQQQQPAGNASDQHNLVLVTNDEQLAWWAELFGHPSSGRRLSVHTVKEWDRLLSSMTVTSASKRRRRKH</sequence>
<dbReference type="InterPro" id="IPR018834">
    <property type="entry name" value="DNA/RNA-bd_Est1-type"/>
</dbReference>
<feature type="region of interest" description="Disordered" evidence="6">
    <location>
        <begin position="750"/>
        <end position="853"/>
    </location>
</feature>
<dbReference type="SUPFAM" id="SSF48452">
    <property type="entry name" value="TPR-like"/>
    <property type="match status" value="1"/>
</dbReference>
<feature type="compositionally biased region" description="Low complexity" evidence="6">
    <location>
        <begin position="30"/>
        <end position="40"/>
    </location>
</feature>
<feature type="region of interest" description="Disordered" evidence="6">
    <location>
        <begin position="1"/>
        <end position="42"/>
    </location>
</feature>
<reference evidence="10 11" key="1">
    <citation type="submission" date="2016-07" db="EMBL/GenBank/DDBJ databases">
        <title>Pervasive Adenine N6-methylation of Active Genes in Fungi.</title>
        <authorList>
            <consortium name="DOE Joint Genome Institute"/>
            <person name="Mondo S.J."/>
            <person name="Dannebaum R.O."/>
            <person name="Kuo R.C."/>
            <person name="Labutti K."/>
            <person name="Haridas S."/>
            <person name="Kuo A."/>
            <person name="Salamov A."/>
            <person name="Ahrendt S.R."/>
            <person name="Lipzen A."/>
            <person name="Sullivan W."/>
            <person name="Andreopoulos W.B."/>
            <person name="Clum A."/>
            <person name="Lindquist E."/>
            <person name="Daum C."/>
            <person name="Ramamoorthy G.K."/>
            <person name="Gryganskyi A."/>
            <person name="Culley D."/>
            <person name="Magnuson J.K."/>
            <person name="James T.Y."/>
            <person name="O'Malley M.A."/>
            <person name="Stajich J.E."/>
            <person name="Spatafora J.W."/>
            <person name="Visel A."/>
            <person name="Grigoriev I.V."/>
        </authorList>
    </citation>
    <scope>NUCLEOTIDE SEQUENCE [LARGE SCALE GENOMIC DNA]</scope>
    <source>
        <strain evidence="10 11">NRRL 3301</strain>
    </source>
</reference>
<protein>
    <recommendedName>
        <fullName evidence="12">PIN domain-containing protein</fullName>
    </recommendedName>
</protein>
<feature type="compositionally biased region" description="Acidic residues" evidence="6">
    <location>
        <begin position="812"/>
        <end position="834"/>
    </location>
</feature>
<keyword evidence="3" id="KW-0963">Cytoplasm</keyword>
<keyword evidence="5" id="KW-0175">Coiled coil</keyword>
<dbReference type="InterPro" id="IPR045153">
    <property type="entry name" value="Est1/Ebs1-like"/>
</dbReference>
<evidence type="ECO:0000313" key="10">
    <source>
        <dbReference type="EMBL" id="ORX42799.1"/>
    </source>
</evidence>
<organism evidence="10 11">
    <name type="scientific">Hesseltinella vesiculosa</name>
    <dbReference type="NCBI Taxonomy" id="101127"/>
    <lineage>
        <taxon>Eukaryota</taxon>
        <taxon>Fungi</taxon>
        <taxon>Fungi incertae sedis</taxon>
        <taxon>Mucoromycota</taxon>
        <taxon>Mucoromycotina</taxon>
        <taxon>Mucoromycetes</taxon>
        <taxon>Mucorales</taxon>
        <taxon>Cunninghamellaceae</taxon>
        <taxon>Hesseltinella</taxon>
    </lineage>
</organism>
<dbReference type="GO" id="GO:0005697">
    <property type="term" value="C:telomerase holoenzyme complex"/>
    <property type="evidence" value="ECO:0007669"/>
    <property type="project" value="TreeGrafter"/>
</dbReference>
<accession>A0A1X2G2F6</accession>
<feature type="domain" description="PIN" evidence="9">
    <location>
        <begin position="639"/>
        <end position="735"/>
    </location>
</feature>
<evidence type="ECO:0000256" key="4">
    <source>
        <dbReference type="ARBA" id="ARBA00023242"/>
    </source>
</evidence>
<dbReference type="Pfam" id="PF13638">
    <property type="entry name" value="PIN_4"/>
    <property type="match status" value="1"/>
</dbReference>
<feature type="compositionally biased region" description="Basic residues" evidence="6">
    <location>
        <begin position="16"/>
        <end position="29"/>
    </location>
</feature>
<feature type="compositionally biased region" description="Pro residues" evidence="6">
    <location>
        <begin position="1"/>
        <end position="11"/>
    </location>
</feature>
<gene>
    <name evidence="10" type="ORF">DM01DRAFT_1350199</name>
</gene>
<dbReference type="Gene3D" id="1.25.40.10">
    <property type="entry name" value="Tetratricopeptide repeat domain"/>
    <property type="match status" value="1"/>
</dbReference>
<evidence type="ECO:0000259" key="9">
    <source>
        <dbReference type="Pfam" id="PF13638"/>
    </source>
</evidence>
<dbReference type="EMBL" id="MCGT01000062">
    <property type="protein sequence ID" value="ORX42799.1"/>
    <property type="molecule type" value="Genomic_DNA"/>
</dbReference>
<dbReference type="PANTHER" id="PTHR15696">
    <property type="entry name" value="SMG-7 SUPPRESSOR WITH MORPHOLOGICAL EFFECT ON GENITALIA PROTEIN 7"/>
    <property type="match status" value="1"/>
</dbReference>
<dbReference type="InterPro" id="IPR011990">
    <property type="entry name" value="TPR-like_helical_dom_sf"/>
</dbReference>
<evidence type="ECO:0000259" key="7">
    <source>
        <dbReference type="Pfam" id="PF10373"/>
    </source>
</evidence>
<feature type="compositionally biased region" description="Polar residues" evidence="6">
    <location>
        <begin position="772"/>
        <end position="783"/>
    </location>
</feature>
<feature type="domain" description="DNA/RNA-binding" evidence="7">
    <location>
        <begin position="242"/>
        <end position="532"/>
    </location>
</feature>
<dbReference type="Pfam" id="PF10374">
    <property type="entry name" value="EST1"/>
    <property type="match status" value="1"/>
</dbReference>
<dbReference type="Pfam" id="PF10373">
    <property type="entry name" value="EST1_DNA_bind"/>
    <property type="match status" value="1"/>
</dbReference>
<evidence type="ECO:0000256" key="1">
    <source>
        <dbReference type="ARBA" id="ARBA00004123"/>
    </source>
</evidence>
<dbReference type="InterPro" id="IPR019458">
    <property type="entry name" value="Est1-like_N"/>
</dbReference>
<feature type="compositionally biased region" description="Acidic residues" evidence="6">
    <location>
        <begin position="755"/>
        <end position="771"/>
    </location>
</feature>
<comment type="subcellular location">
    <subcellularLocation>
        <location evidence="2">Cytoplasm</location>
    </subcellularLocation>
    <subcellularLocation>
        <location evidence="1">Nucleus</location>
    </subcellularLocation>
</comment>
<keyword evidence="11" id="KW-1185">Reference proteome</keyword>
<dbReference type="GO" id="GO:0070034">
    <property type="term" value="F:telomerase RNA binding"/>
    <property type="evidence" value="ECO:0007669"/>
    <property type="project" value="TreeGrafter"/>
</dbReference>
<evidence type="ECO:0000256" key="3">
    <source>
        <dbReference type="ARBA" id="ARBA00022490"/>
    </source>
</evidence>
<dbReference type="GO" id="GO:0000184">
    <property type="term" value="P:nuclear-transcribed mRNA catabolic process, nonsense-mediated decay"/>
    <property type="evidence" value="ECO:0007669"/>
    <property type="project" value="TreeGrafter"/>
</dbReference>
<proteinExistence type="predicted"/>
<dbReference type="GO" id="GO:0005737">
    <property type="term" value="C:cytoplasm"/>
    <property type="evidence" value="ECO:0007669"/>
    <property type="project" value="UniProtKB-SubCell"/>
</dbReference>
<dbReference type="Proteomes" id="UP000242146">
    <property type="component" value="Unassembled WGS sequence"/>
</dbReference>
<feature type="compositionally biased region" description="Acidic residues" evidence="6">
    <location>
        <begin position="789"/>
        <end position="799"/>
    </location>
</feature>
<dbReference type="Gene3D" id="3.40.50.1010">
    <property type="entry name" value="5'-nuclease"/>
    <property type="match status" value="1"/>
</dbReference>
<comment type="caution">
    <text evidence="10">The sequence shown here is derived from an EMBL/GenBank/DDBJ whole genome shotgun (WGS) entry which is preliminary data.</text>
</comment>
<evidence type="ECO:0008006" key="12">
    <source>
        <dbReference type="Google" id="ProtNLM"/>
    </source>
</evidence>
<evidence type="ECO:0000259" key="8">
    <source>
        <dbReference type="Pfam" id="PF10374"/>
    </source>
</evidence>